<evidence type="ECO:0000313" key="4">
    <source>
        <dbReference type="Proteomes" id="UP000248917"/>
    </source>
</evidence>
<evidence type="ECO:0000259" key="2">
    <source>
        <dbReference type="Pfam" id="PF12867"/>
    </source>
</evidence>
<name>A0A326S1Z1_9BACT</name>
<sequence length="148" mass="17266">MNLKEFNLLFQRDLSKLEEELRAYQNEAHLWMVDQGISNSAGNLALHLFGNLRHFIGLDLGGIAYERNREREFAHKGEPREALLQELSEVKGVVEQSLLNLHPDRLGDMSLHAFFGHPMTIGYFLIHLYGHFNYHLGQINYHRRLLDQ</sequence>
<dbReference type="EMBL" id="QKTX01000005">
    <property type="protein sequence ID" value="PZV83800.1"/>
    <property type="molecule type" value="Genomic_DNA"/>
</dbReference>
<comment type="caution">
    <text evidence="3">The sequence shown here is derived from an EMBL/GenBank/DDBJ whole genome shotgun (WGS) entry which is preliminary data.</text>
</comment>
<dbReference type="RefSeq" id="WP_111392420.1">
    <property type="nucleotide sequence ID" value="NZ_QKTX01000005.1"/>
</dbReference>
<evidence type="ECO:0000256" key="1">
    <source>
        <dbReference type="SAM" id="Coils"/>
    </source>
</evidence>
<keyword evidence="1" id="KW-0175">Coiled coil</keyword>
<feature type="domain" description="DinB-like" evidence="2">
    <location>
        <begin position="14"/>
        <end position="139"/>
    </location>
</feature>
<gene>
    <name evidence="3" type="ORF">CLV31_10523</name>
</gene>
<reference evidence="3 4" key="1">
    <citation type="submission" date="2018-06" db="EMBL/GenBank/DDBJ databases">
        <title>Genomic Encyclopedia of Archaeal and Bacterial Type Strains, Phase II (KMG-II): from individual species to whole genera.</title>
        <authorList>
            <person name="Goeker M."/>
        </authorList>
    </citation>
    <scope>NUCLEOTIDE SEQUENCE [LARGE SCALE GENOMIC DNA]</scope>
    <source>
        <strain evidence="3 4">T4</strain>
    </source>
</reference>
<dbReference type="Gene3D" id="1.20.120.450">
    <property type="entry name" value="dinb family like domain"/>
    <property type="match status" value="1"/>
</dbReference>
<accession>A0A326S1Z1</accession>
<proteinExistence type="predicted"/>
<dbReference type="InterPro" id="IPR034660">
    <property type="entry name" value="DinB/YfiT-like"/>
</dbReference>
<dbReference type="Proteomes" id="UP000248917">
    <property type="component" value="Unassembled WGS sequence"/>
</dbReference>
<dbReference type="SUPFAM" id="SSF109854">
    <property type="entry name" value="DinB/YfiT-like putative metalloenzymes"/>
    <property type="match status" value="1"/>
</dbReference>
<dbReference type="InterPro" id="IPR024775">
    <property type="entry name" value="DinB-like"/>
</dbReference>
<keyword evidence="4" id="KW-1185">Reference proteome</keyword>
<evidence type="ECO:0000313" key="3">
    <source>
        <dbReference type="EMBL" id="PZV83800.1"/>
    </source>
</evidence>
<protein>
    <submittedName>
        <fullName evidence="3">Uncharacterized protein DUF1572</fullName>
    </submittedName>
</protein>
<dbReference type="Pfam" id="PF12867">
    <property type="entry name" value="DinB_2"/>
    <property type="match status" value="1"/>
</dbReference>
<organism evidence="3 4">
    <name type="scientific">Algoriphagus aquaeductus</name>
    <dbReference type="NCBI Taxonomy" id="475299"/>
    <lineage>
        <taxon>Bacteria</taxon>
        <taxon>Pseudomonadati</taxon>
        <taxon>Bacteroidota</taxon>
        <taxon>Cytophagia</taxon>
        <taxon>Cytophagales</taxon>
        <taxon>Cyclobacteriaceae</taxon>
        <taxon>Algoriphagus</taxon>
    </lineage>
</organism>
<dbReference type="AlphaFoldDB" id="A0A326S1Z1"/>
<dbReference type="OrthoDB" id="893570at2"/>
<feature type="coiled-coil region" evidence="1">
    <location>
        <begin position="7"/>
        <end position="34"/>
    </location>
</feature>